<dbReference type="STRING" id="35622.SAMN04489764_3063"/>
<dbReference type="Pfam" id="PF10041">
    <property type="entry name" value="DUF2277"/>
    <property type="match status" value="1"/>
</dbReference>
<accession>A0A1H1FNG4</accession>
<dbReference type="RefSeq" id="WP_093259646.1">
    <property type="nucleotide sequence ID" value="NZ_FNKK01000002.1"/>
</dbReference>
<gene>
    <name evidence="1" type="ORF">SAMN04489764_3063</name>
</gene>
<proteinExistence type="predicted"/>
<sequence length="72" mass="7863">MCRSIKTLRPPFSENVTEEDVRAAALQYVRKVSGFRTPAGHNREAFDRAVDAVTAATAELLSSLRVRGSTPS</sequence>
<dbReference type="Proteomes" id="UP000217103">
    <property type="component" value="Unassembled WGS sequence"/>
</dbReference>
<dbReference type="OrthoDB" id="2720376at2"/>
<keyword evidence="2" id="KW-1185">Reference proteome</keyword>
<organism evidence="1 2">
    <name type="scientific">Thermostaphylospora chromogena</name>
    <dbReference type="NCBI Taxonomy" id="35622"/>
    <lineage>
        <taxon>Bacteria</taxon>
        <taxon>Bacillati</taxon>
        <taxon>Actinomycetota</taxon>
        <taxon>Actinomycetes</taxon>
        <taxon>Streptosporangiales</taxon>
        <taxon>Thermomonosporaceae</taxon>
        <taxon>Thermostaphylospora</taxon>
    </lineage>
</organism>
<evidence type="ECO:0008006" key="3">
    <source>
        <dbReference type="Google" id="ProtNLM"/>
    </source>
</evidence>
<dbReference type="InterPro" id="IPR018735">
    <property type="entry name" value="DUF2277"/>
</dbReference>
<name>A0A1H1FNG4_9ACTN</name>
<evidence type="ECO:0000313" key="2">
    <source>
        <dbReference type="Proteomes" id="UP000217103"/>
    </source>
</evidence>
<reference evidence="1 2" key="1">
    <citation type="submission" date="2016-10" db="EMBL/GenBank/DDBJ databases">
        <authorList>
            <person name="de Groot N.N."/>
        </authorList>
    </citation>
    <scope>NUCLEOTIDE SEQUENCE [LARGE SCALE GENOMIC DNA]</scope>
    <source>
        <strain evidence="1 2">DSM 43794</strain>
    </source>
</reference>
<dbReference type="AlphaFoldDB" id="A0A1H1FNG4"/>
<dbReference type="EMBL" id="FNKK01000002">
    <property type="protein sequence ID" value="SDR02066.1"/>
    <property type="molecule type" value="Genomic_DNA"/>
</dbReference>
<protein>
    <recommendedName>
        <fullName evidence="3">DUF2277 domain-containing protein</fullName>
    </recommendedName>
</protein>
<evidence type="ECO:0000313" key="1">
    <source>
        <dbReference type="EMBL" id="SDR02066.1"/>
    </source>
</evidence>